<dbReference type="EMBL" id="JBHTIR010000169">
    <property type="protein sequence ID" value="MFD0850875.1"/>
    <property type="molecule type" value="Genomic_DNA"/>
</dbReference>
<dbReference type="Proteomes" id="UP001597083">
    <property type="component" value="Unassembled WGS sequence"/>
</dbReference>
<keyword evidence="2" id="KW-1185">Reference proteome</keyword>
<gene>
    <name evidence="1" type="ORF">ACFQ07_01400</name>
</gene>
<sequence length="98" mass="10696">MSNNGHAQEVLEAQPSTHTTARLWAWDVPARHTGGVTDDPHTATQYVSTELTAAPPGTEGLVRQVGLSPNGRLEYVHLGQAVQARRNREGVTWTEVKQ</sequence>
<proteinExistence type="predicted"/>
<evidence type="ECO:0000313" key="1">
    <source>
        <dbReference type="EMBL" id="MFD0850875.1"/>
    </source>
</evidence>
<organism evidence="1 2">
    <name type="scientific">Actinomadura adrarensis</name>
    <dbReference type="NCBI Taxonomy" id="1819600"/>
    <lineage>
        <taxon>Bacteria</taxon>
        <taxon>Bacillati</taxon>
        <taxon>Actinomycetota</taxon>
        <taxon>Actinomycetes</taxon>
        <taxon>Streptosporangiales</taxon>
        <taxon>Thermomonosporaceae</taxon>
        <taxon>Actinomadura</taxon>
    </lineage>
</organism>
<name>A0ABW3CAE3_9ACTN</name>
<reference evidence="2" key="1">
    <citation type="journal article" date="2019" name="Int. J. Syst. Evol. Microbiol.">
        <title>The Global Catalogue of Microorganisms (GCM) 10K type strain sequencing project: providing services to taxonomists for standard genome sequencing and annotation.</title>
        <authorList>
            <consortium name="The Broad Institute Genomics Platform"/>
            <consortium name="The Broad Institute Genome Sequencing Center for Infectious Disease"/>
            <person name="Wu L."/>
            <person name="Ma J."/>
        </authorList>
    </citation>
    <scope>NUCLEOTIDE SEQUENCE [LARGE SCALE GENOMIC DNA]</scope>
    <source>
        <strain evidence="2">JCM 31696</strain>
    </source>
</reference>
<evidence type="ECO:0000313" key="2">
    <source>
        <dbReference type="Proteomes" id="UP001597083"/>
    </source>
</evidence>
<protein>
    <submittedName>
        <fullName evidence="1">Uncharacterized protein</fullName>
    </submittedName>
</protein>
<comment type="caution">
    <text evidence="1">The sequence shown here is derived from an EMBL/GenBank/DDBJ whole genome shotgun (WGS) entry which is preliminary data.</text>
</comment>
<accession>A0ABW3CAE3</accession>